<feature type="region of interest" description="Disordered" evidence="1">
    <location>
        <begin position="375"/>
        <end position="394"/>
    </location>
</feature>
<protein>
    <submittedName>
        <fullName evidence="2">Uncharacterized protein</fullName>
    </submittedName>
</protein>
<name>U6KHQ2_EIMTE</name>
<feature type="compositionally biased region" description="Low complexity" evidence="1">
    <location>
        <begin position="160"/>
        <end position="252"/>
    </location>
</feature>
<dbReference type="PANTHER" id="PTHR38899">
    <property type="entry name" value="DOMAIN OOKINETE PROTEIN, PUTATIVE-RELATED"/>
    <property type="match status" value="1"/>
</dbReference>
<keyword evidence="3" id="KW-1185">Reference proteome</keyword>
<organism evidence="2 3">
    <name type="scientific">Eimeria tenella</name>
    <name type="common">Coccidian parasite</name>
    <dbReference type="NCBI Taxonomy" id="5802"/>
    <lineage>
        <taxon>Eukaryota</taxon>
        <taxon>Sar</taxon>
        <taxon>Alveolata</taxon>
        <taxon>Apicomplexa</taxon>
        <taxon>Conoidasida</taxon>
        <taxon>Coccidia</taxon>
        <taxon>Eucoccidiorida</taxon>
        <taxon>Eimeriorina</taxon>
        <taxon>Eimeriidae</taxon>
        <taxon>Eimeria</taxon>
    </lineage>
</organism>
<feature type="compositionally biased region" description="Low complexity" evidence="1">
    <location>
        <begin position="718"/>
        <end position="738"/>
    </location>
</feature>
<feature type="region of interest" description="Disordered" evidence="1">
    <location>
        <begin position="160"/>
        <end position="318"/>
    </location>
</feature>
<feature type="compositionally biased region" description="Acidic residues" evidence="1">
    <location>
        <begin position="519"/>
        <end position="529"/>
    </location>
</feature>
<evidence type="ECO:0000313" key="2">
    <source>
        <dbReference type="EMBL" id="CDJ37555.1"/>
    </source>
</evidence>
<dbReference type="Proteomes" id="UP000030747">
    <property type="component" value="Unassembled WGS sequence"/>
</dbReference>
<proteinExistence type="predicted"/>
<feature type="region of interest" description="Disordered" evidence="1">
    <location>
        <begin position="601"/>
        <end position="810"/>
    </location>
</feature>
<dbReference type="VEuPathDB" id="ToxoDB:ETH_00016165"/>
<feature type="region of interest" description="Disordered" evidence="1">
    <location>
        <begin position="33"/>
        <end position="63"/>
    </location>
</feature>
<dbReference type="AlphaFoldDB" id="U6KHQ2"/>
<feature type="compositionally biased region" description="Basic residues" evidence="1">
    <location>
        <begin position="253"/>
        <end position="263"/>
    </location>
</feature>
<gene>
    <name evidence="2" type="ORF">ETH_00016165</name>
</gene>
<feature type="compositionally biased region" description="Low complexity" evidence="1">
    <location>
        <begin position="611"/>
        <end position="623"/>
    </location>
</feature>
<evidence type="ECO:0000256" key="1">
    <source>
        <dbReference type="SAM" id="MobiDB-lite"/>
    </source>
</evidence>
<reference evidence="2" key="2">
    <citation type="submission" date="2013-10" db="EMBL/GenBank/DDBJ databases">
        <authorList>
            <person name="Aslett M."/>
        </authorList>
    </citation>
    <scope>NUCLEOTIDE SEQUENCE [LARGE SCALE GENOMIC DNA]</scope>
    <source>
        <strain evidence="2">Houghton</strain>
    </source>
</reference>
<dbReference type="RefSeq" id="XP_013228393.1">
    <property type="nucleotide sequence ID" value="XM_013372939.1"/>
</dbReference>
<feature type="region of interest" description="Disordered" evidence="1">
    <location>
        <begin position="502"/>
        <end position="551"/>
    </location>
</feature>
<dbReference type="VEuPathDB" id="ToxoDB:ETH2_1593700"/>
<accession>U6KHQ2</accession>
<feature type="compositionally biased region" description="Basic and acidic residues" evidence="1">
    <location>
        <begin position="773"/>
        <end position="783"/>
    </location>
</feature>
<dbReference type="OMA" id="SCSCCHY"/>
<feature type="compositionally biased region" description="Basic and acidic residues" evidence="1">
    <location>
        <begin position="663"/>
        <end position="674"/>
    </location>
</feature>
<sequence length="1103" mass="119269">MCDRLRSAPQGLAGACLPAAVLDSRGLAGSSSSAASAAAASHSANDLSGKDPRSPTRQTSRFLDPPTAAAAAAAFTAGDSAGAACAPLAEGFVIANAETLQGSSSYETFTSLRPQRAQQLEEQLLKRQEYEALVACSSLSPPSICPQKCECPGLHQEHAQQQQQQQRTLQQRPQPQMHQQLGGQRQQQQRQQKTRQQQQLKSQSPQQQQQMQQGHNAHPRQQLPEHPQQQQQQQQQQPRQQDQRQQQQTTSKGGRRRTRRGGQRQRNSETQGGPPQGPIADSTAPPDFPSAAEGLIKGIDIPSSSSSSSSNNTGQWSLHAPLQTRSSPVGAMLVVSPASAAAAAAGGPPACLSEQAVPWGFSAGAPSSIFEELRRAPQGQRPLHASSGEEGAPEAVSQASLYYGSLSPGQEEALEGQQQYPVAPGAPLAAQRQQQQQLLQQQHHLGISFEEQVEMTRLVMLHQGTLQWEEAPIQMFAPEFGGLPPGEGPFTIEGIETYGAPSGPQLPPEIPPLPKPEEEAPEWADEDGMAVEGGPRPELLGAPMGGPPDEPVEASYAWPFACSVVSSHSRQEPQQASVAFMDTYELGSDSSCSCCHYDCSSRGSEDDSRRSSCSSISCSGSNPSEEESNSGDSGDGARLAPEQQRRVSDMTSSKSTRRSSRRRSVEAAATDHWKLQRGHVTTNISEMSSKEAAAASKAAVSAAAASGRSLSPECSAHSSWSSPMARSSSNSSSSSSSSSKDHGSCSSKEDDGSSRRERASRSRRRRPLQSGEASREFAHEGLKRLRRGPRLLQQRGGPPAPSGPPQQLGRLGPVHERMVIFDWDDTFFPNSWIASRGLSLVSDPSEYAADLPLLQRLTQSSRKVLLAAREIGRVVLITNAAQGWIDETCKRFLPGLWPLVETLRRTSARFLFDSPSTESPFVWKRLAFKEEVDRHLREHKCCRTILSIGDGPHERDALFFLCESAAAKAGYDFTCKSLKLMDMPSLKHLNIQHSLLLHTLDYLLGHDGHLDLCVRAPPSIEAPVCSEELDTSYEELPLPASERSGRALRAAADAESNFDDPVNAAVRLLNLNWRRCSRGAASLLHIDHHSSLTVGCRTAMLPQ</sequence>
<reference evidence="2" key="1">
    <citation type="submission" date="2013-10" db="EMBL/GenBank/DDBJ databases">
        <title>Genomic analysis of the causative agents of coccidiosis in chickens.</title>
        <authorList>
            <person name="Reid A.J."/>
            <person name="Blake D."/>
            <person name="Billington K."/>
            <person name="Browne H."/>
            <person name="Dunn M."/>
            <person name="Hung S."/>
            <person name="Kawahara F."/>
            <person name="Miranda-Saavedra D."/>
            <person name="Mourier T."/>
            <person name="Nagra H."/>
            <person name="Otto T.D."/>
            <person name="Rawlings N."/>
            <person name="Sanchez A."/>
            <person name="Sanders M."/>
            <person name="Subramaniam C."/>
            <person name="Tay Y."/>
            <person name="Dear P."/>
            <person name="Doerig C."/>
            <person name="Gruber A."/>
            <person name="Parkinson J."/>
            <person name="Shirley M."/>
            <person name="Wan K.L."/>
            <person name="Berriman M."/>
            <person name="Tomley F."/>
            <person name="Pain A."/>
        </authorList>
    </citation>
    <scope>NUCLEOTIDE SEQUENCE [LARGE SCALE GENOMIC DNA]</scope>
    <source>
        <strain evidence="2">Houghton</strain>
    </source>
</reference>
<feature type="compositionally biased region" description="Basic and acidic residues" evidence="1">
    <location>
        <begin position="739"/>
        <end position="760"/>
    </location>
</feature>
<feature type="compositionally biased region" description="Low complexity" evidence="1">
    <location>
        <begin position="685"/>
        <end position="706"/>
    </location>
</feature>
<dbReference type="OrthoDB" id="166018at2759"/>
<feature type="compositionally biased region" description="Low complexity" evidence="1">
    <location>
        <begin position="33"/>
        <end position="44"/>
    </location>
</feature>
<dbReference type="EMBL" id="HG673766">
    <property type="protein sequence ID" value="CDJ37555.1"/>
    <property type="molecule type" value="Genomic_DNA"/>
</dbReference>
<feature type="compositionally biased region" description="Pro residues" evidence="1">
    <location>
        <begin position="504"/>
        <end position="514"/>
    </location>
</feature>
<dbReference type="GeneID" id="25252387"/>
<evidence type="ECO:0000313" key="3">
    <source>
        <dbReference type="Proteomes" id="UP000030747"/>
    </source>
</evidence>
<dbReference type="PANTHER" id="PTHR38899:SF1">
    <property type="entry name" value="PROTEIN KINASE"/>
    <property type="match status" value="1"/>
</dbReference>